<organism evidence="1">
    <name type="scientific">Alexandrium catenella</name>
    <name type="common">Red tide dinoflagellate</name>
    <name type="synonym">Gonyaulax catenella</name>
    <dbReference type="NCBI Taxonomy" id="2925"/>
    <lineage>
        <taxon>Eukaryota</taxon>
        <taxon>Sar</taxon>
        <taxon>Alveolata</taxon>
        <taxon>Dinophyceae</taxon>
        <taxon>Gonyaulacales</taxon>
        <taxon>Pyrocystaceae</taxon>
        <taxon>Alexandrium</taxon>
    </lineage>
</organism>
<accession>A0A7S1WN14</accession>
<evidence type="ECO:0000313" key="1">
    <source>
        <dbReference type="EMBL" id="CAD9177266.1"/>
    </source>
</evidence>
<reference evidence="1" key="1">
    <citation type="submission" date="2021-01" db="EMBL/GenBank/DDBJ databases">
        <authorList>
            <person name="Corre E."/>
            <person name="Pelletier E."/>
            <person name="Niang G."/>
            <person name="Scheremetjew M."/>
            <person name="Finn R."/>
            <person name="Kale V."/>
            <person name="Holt S."/>
            <person name="Cochrane G."/>
            <person name="Meng A."/>
            <person name="Brown T."/>
            <person name="Cohen L."/>
        </authorList>
    </citation>
    <scope>NUCLEOTIDE SEQUENCE</scope>
    <source>
        <strain evidence="1">OF101</strain>
    </source>
</reference>
<sequence length="183" mass="21204">MQECLRWEEAEPSAHLLELAACGEFNCFISEYFDPPEPVSHVLSALALLMGWAGDTKQIVTHITGMHHADDDGHPEHFEEFLGRLRERTLSELQASDRERFRQEMTHWLSWPKFDSVREEYAEGAPLNSYDVLKCSQACFHLYEWLRSLLPGDERPPRCTEIDLEAFRLRKAELQRSGLAISE</sequence>
<proteinExistence type="predicted"/>
<name>A0A7S1WN14_ALECA</name>
<dbReference type="AlphaFoldDB" id="A0A7S1WN14"/>
<protein>
    <submittedName>
        <fullName evidence="1">Uncharacterized protein</fullName>
    </submittedName>
</protein>
<dbReference type="EMBL" id="HBGE01090730">
    <property type="protein sequence ID" value="CAD9177266.1"/>
    <property type="molecule type" value="Transcribed_RNA"/>
</dbReference>
<gene>
    <name evidence="1" type="ORF">ACAT0790_LOCUS54035</name>
</gene>